<dbReference type="SUPFAM" id="SSF56672">
    <property type="entry name" value="DNA/RNA polymerases"/>
    <property type="match status" value="1"/>
</dbReference>
<dbReference type="PROSITE" id="PS50158">
    <property type="entry name" value="ZF_CCHC"/>
    <property type="match status" value="1"/>
</dbReference>
<feature type="compositionally biased region" description="Acidic residues" evidence="2">
    <location>
        <begin position="102"/>
        <end position="117"/>
    </location>
</feature>
<evidence type="ECO:0000256" key="1">
    <source>
        <dbReference type="PROSITE-ProRule" id="PRU00047"/>
    </source>
</evidence>
<evidence type="ECO:0000259" key="3">
    <source>
        <dbReference type="PROSITE" id="PS50158"/>
    </source>
</evidence>
<accession>A0ABQ5AP30</accession>
<organism evidence="4 5">
    <name type="scientific">Tanacetum coccineum</name>
    <dbReference type="NCBI Taxonomy" id="301880"/>
    <lineage>
        <taxon>Eukaryota</taxon>
        <taxon>Viridiplantae</taxon>
        <taxon>Streptophyta</taxon>
        <taxon>Embryophyta</taxon>
        <taxon>Tracheophyta</taxon>
        <taxon>Spermatophyta</taxon>
        <taxon>Magnoliopsida</taxon>
        <taxon>eudicotyledons</taxon>
        <taxon>Gunneridae</taxon>
        <taxon>Pentapetalae</taxon>
        <taxon>asterids</taxon>
        <taxon>campanulids</taxon>
        <taxon>Asterales</taxon>
        <taxon>Asteraceae</taxon>
        <taxon>Asteroideae</taxon>
        <taxon>Anthemideae</taxon>
        <taxon>Anthemidinae</taxon>
        <taxon>Tanacetum</taxon>
    </lineage>
</organism>
<keyword evidence="5" id="KW-1185">Reference proteome</keyword>
<dbReference type="Gene3D" id="4.10.60.10">
    <property type="entry name" value="Zinc finger, CCHC-type"/>
    <property type="match status" value="1"/>
</dbReference>
<dbReference type="InterPro" id="IPR021109">
    <property type="entry name" value="Peptidase_aspartic_dom_sf"/>
</dbReference>
<reference evidence="4" key="2">
    <citation type="submission" date="2022-01" db="EMBL/GenBank/DDBJ databases">
        <authorList>
            <person name="Yamashiro T."/>
            <person name="Shiraishi A."/>
            <person name="Satake H."/>
            <person name="Nakayama K."/>
        </authorList>
    </citation>
    <scope>NUCLEOTIDE SEQUENCE</scope>
</reference>
<protein>
    <submittedName>
        <fullName evidence="4">Reverse transcriptase domain-containing protein</fullName>
    </submittedName>
</protein>
<proteinExistence type="predicted"/>
<dbReference type="SMART" id="SM00343">
    <property type="entry name" value="ZnF_C2HC"/>
    <property type="match status" value="2"/>
</dbReference>
<feature type="region of interest" description="Disordered" evidence="2">
    <location>
        <begin position="66"/>
        <end position="170"/>
    </location>
</feature>
<name>A0ABQ5AP30_9ASTR</name>
<dbReference type="EMBL" id="BQNB010012383">
    <property type="protein sequence ID" value="GJT02898.1"/>
    <property type="molecule type" value="Genomic_DNA"/>
</dbReference>
<dbReference type="PANTHER" id="PTHR15503:SF45">
    <property type="entry name" value="RNA-DIRECTED DNA POLYMERASE HOMOLOG"/>
    <property type="match status" value="1"/>
</dbReference>
<feature type="compositionally biased region" description="Acidic residues" evidence="2">
    <location>
        <begin position="127"/>
        <end position="151"/>
    </location>
</feature>
<reference evidence="4" key="1">
    <citation type="journal article" date="2022" name="Int. J. Mol. Sci.">
        <title>Draft Genome of Tanacetum Coccineum: Genomic Comparison of Closely Related Tanacetum-Family Plants.</title>
        <authorList>
            <person name="Yamashiro T."/>
            <person name="Shiraishi A."/>
            <person name="Nakayama K."/>
            <person name="Satake H."/>
        </authorList>
    </citation>
    <scope>NUCLEOTIDE SEQUENCE</scope>
</reference>
<dbReference type="Pfam" id="PF08284">
    <property type="entry name" value="RVP_2"/>
    <property type="match status" value="1"/>
</dbReference>
<evidence type="ECO:0000313" key="5">
    <source>
        <dbReference type="Proteomes" id="UP001151760"/>
    </source>
</evidence>
<dbReference type="CDD" id="cd00303">
    <property type="entry name" value="retropepsin_like"/>
    <property type="match status" value="1"/>
</dbReference>
<dbReference type="GO" id="GO:0003964">
    <property type="term" value="F:RNA-directed DNA polymerase activity"/>
    <property type="evidence" value="ECO:0007669"/>
    <property type="project" value="UniProtKB-KW"/>
</dbReference>
<feature type="compositionally biased region" description="Polar residues" evidence="2">
    <location>
        <begin position="7"/>
        <end position="16"/>
    </location>
</feature>
<dbReference type="Pfam" id="PF00098">
    <property type="entry name" value="zf-CCHC"/>
    <property type="match status" value="1"/>
</dbReference>
<sequence length="755" mass="84617">MSDSEHSTVTYTSISSDYEEPSDVGSPGVVVYGYDGLPMHPPSPDYVPGPEHPPLPVYVPYVLEPAHPEFMPPEDDMFPTEEQPLPTTVSPTADSPGYIIESDPEEDLEEEDDEDPKEDPADYPADRDDDDEEEESSKDDANDKEEDEDEEHLALTDSVPPPQTADVPEVTLPPWKRLYIALGPRYEIRESSSALTTRSTGCFRADYGFVGTLDAEIRRDLDREIELGQRITDFVMIVRQDTNEIYMRLDDAQSDRSLMTGQLNLLPLRTTVLAQLTKIGDLRAADRRRQTQLIEALTLIRTLQTHMALIDQGIADALAVCSIAARDADRSRNSEDSHDSGTGVRRQTPLARETVGHDVAYAMTWKNLKKIMTDKYCPRGEIKKLEVEMWNLKVKESDKIEKYVGGFPNMIHGSVMASKPKTMQDAIEFATELMDKKIITFVERPGKKKTCGGSKPLCSKCNYHHDGSCAPKCYKCNRVGHLARDCRIPANANTANNQRGIGACQKATYFECRAQGHFKRECLKLKNNNRGNPTGNGNAPAKVYVVGIARTNPDSNIVTGTFLLNNHYAYILFDTGADRSFMSTAFSSQIDIIPTTLDYYYDAELANEKIIRINTIIRGCTLNFLNHPFNIDLMPVELGSFDIIIGCHFLLAHVTTKKTKDKSEGKRLEDVPIIRDFPEVSPEDLPGLPLTRQVEFQIDLIPSDTPVARATYRLAPSKVKELSDQLQELFDKGFHTLRSSGLVYQEEGWIISNVH</sequence>
<dbReference type="PANTHER" id="PTHR15503">
    <property type="entry name" value="LDOC1 RELATED"/>
    <property type="match status" value="1"/>
</dbReference>
<feature type="region of interest" description="Disordered" evidence="2">
    <location>
        <begin position="1"/>
        <end position="29"/>
    </location>
</feature>
<keyword evidence="1" id="KW-0479">Metal-binding</keyword>
<keyword evidence="1" id="KW-0862">Zinc</keyword>
<keyword evidence="4" id="KW-0695">RNA-directed DNA polymerase</keyword>
<gene>
    <name evidence="4" type="ORF">Tco_0824067</name>
</gene>
<dbReference type="Gene3D" id="3.10.10.10">
    <property type="entry name" value="HIV Type 1 Reverse Transcriptase, subunit A, domain 1"/>
    <property type="match status" value="1"/>
</dbReference>
<dbReference type="InterPro" id="IPR001878">
    <property type="entry name" value="Znf_CCHC"/>
</dbReference>
<feature type="domain" description="CCHC-type" evidence="3">
    <location>
        <begin position="472"/>
        <end position="487"/>
    </location>
</feature>
<evidence type="ECO:0000256" key="2">
    <source>
        <dbReference type="SAM" id="MobiDB-lite"/>
    </source>
</evidence>
<dbReference type="InterPro" id="IPR032567">
    <property type="entry name" value="RTL1-rel"/>
</dbReference>
<dbReference type="Gene3D" id="2.40.70.10">
    <property type="entry name" value="Acid Proteases"/>
    <property type="match status" value="1"/>
</dbReference>
<dbReference type="Proteomes" id="UP001151760">
    <property type="component" value="Unassembled WGS sequence"/>
</dbReference>
<dbReference type="SUPFAM" id="SSF50630">
    <property type="entry name" value="Acid proteases"/>
    <property type="match status" value="1"/>
</dbReference>
<feature type="compositionally biased region" description="Basic and acidic residues" evidence="2">
    <location>
        <begin position="329"/>
        <end position="339"/>
    </location>
</feature>
<keyword evidence="4" id="KW-0548">Nucleotidyltransferase</keyword>
<evidence type="ECO:0000313" key="4">
    <source>
        <dbReference type="EMBL" id="GJT02898.1"/>
    </source>
</evidence>
<keyword evidence="1" id="KW-0863">Zinc-finger</keyword>
<dbReference type="InterPro" id="IPR043502">
    <property type="entry name" value="DNA/RNA_pol_sf"/>
</dbReference>
<keyword evidence="4" id="KW-0808">Transferase</keyword>
<comment type="caution">
    <text evidence="4">The sequence shown here is derived from an EMBL/GenBank/DDBJ whole genome shotgun (WGS) entry which is preliminary data.</text>
</comment>
<feature type="region of interest" description="Disordered" evidence="2">
    <location>
        <begin position="329"/>
        <end position="349"/>
    </location>
</feature>